<accession>A0A0F9PGW7</accession>
<comment type="caution">
    <text evidence="1">The sequence shown here is derived from an EMBL/GenBank/DDBJ whole genome shotgun (WGS) entry which is preliminary data.</text>
</comment>
<sequence>MRAIDGYDGRIAVGGNRIGKTMAGAYECNLAIMNDHPLRKYPDSGLGWVVGLDYNQIESVDLPMFESLMPESIKSPPSKFYAKNMMWNIITPKGEWQVWFKSSEAEVDKFSGSKVDFIWFDEEPKKIKIFNECMMRLIDKNGIWWLTGTPIRGTKWLKDLCNQPYNFDCTGGMMDNPYLPLEKVNTEGAKLSEEEYDVRILGRYVLFGGKPVFKMKILNDMIALLDKEIPAETGLLRVA</sequence>
<dbReference type="AlphaFoldDB" id="A0A0F9PGW7"/>
<evidence type="ECO:0000313" key="1">
    <source>
        <dbReference type="EMBL" id="KKN29384.1"/>
    </source>
</evidence>
<dbReference type="Pfam" id="PF03237">
    <property type="entry name" value="Terminase_6N"/>
    <property type="match status" value="1"/>
</dbReference>
<name>A0A0F9PGW7_9ZZZZ</name>
<dbReference type="InterPro" id="IPR027417">
    <property type="entry name" value="P-loop_NTPase"/>
</dbReference>
<organism evidence="1">
    <name type="scientific">marine sediment metagenome</name>
    <dbReference type="NCBI Taxonomy" id="412755"/>
    <lineage>
        <taxon>unclassified sequences</taxon>
        <taxon>metagenomes</taxon>
        <taxon>ecological metagenomes</taxon>
    </lineage>
</organism>
<dbReference type="Gene3D" id="3.40.50.300">
    <property type="entry name" value="P-loop containing nucleotide triphosphate hydrolases"/>
    <property type="match status" value="1"/>
</dbReference>
<reference evidence="1" key="1">
    <citation type="journal article" date="2015" name="Nature">
        <title>Complex archaea that bridge the gap between prokaryotes and eukaryotes.</title>
        <authorList>
            <person name="Spang A."/>
            <person name="Saw J.H."/>
            <person name="Jorgensen S.L."/>
            <person name="Zaremba-Niedzwiedzka K."/>
            <person name="Martijn J."/>
            <person name="Lind A.E."/>
            <person name="van Eijk R."/>
            <person name="Schleper C."/>
            <person name="Guy L."/>
            <person name="Ettema T.J."/>
        </authorList>
    </citation>
    <scope>NUCLEOTIDE SEQUENCE</scope>
</reference>
<dbReference type="EMBL" id="LAZR01002491">
    <property type="protein sequence ID" value="KKN29384.1"/>
    <property type="molecule type" value="Genomic_DNA"/>
</dbReference>
<proteinExistence type="predicted"/>
<gene>
    <name evidence="1" type="ORF">LCGC14_0844580</name>
</gene>
<protein>
    <submittedName>
        <fullName evidence="1">Uncharacterized protein</fullName>
    </submittedName>
</protein>